<accession>A0A9I9EBN0</accession>
<dbReference type="EnsemblPlants" id="MELO3C031339.2.1">
    <property type="protein sequence ID" value="MELO3C031339.2.1"/>
    <property type="gene ID" value="MELO3C031339.2"/>
</dbReference>
<reference evidence="1" key="1">
    <citation type="submission" date="2023-03" db="UniProtKB">
        <authorList>
            <consortium name="EnsemblPlants"/>
        </authorList>
    </citation>
    <scope>IDENTIFICATION</scope>
</reference>
<sequence length="260" mass="29886">MISAIDFLEDECISLARYWGLAPKYGICMDIVVTNTTAFEIVISAGQKAKRKFSQKDLDPGSRNNLVPDISHLTGEGKIENILLRKTKGGGGYCACFRPTEASNLSQIFEFVLITWKSYKIYPIHRPWGRGMIGISFHLKLSSKKLKWTNTRIYYKYLRPFLFVGDWFDPAAQSEFRIRYPYRFHCVESRVEYCLALVQGPISRSIWQLKLSFSIEKAWLHLLGQLNKGAKRKSIPYLKAGGKESKLKGRIDFSVQRELV</sequence>
<dbReference type="Gramene" id="MELO3C031339.2.1">
    <property type="protein sequence ID" value="MELO3C031339.2.1"/>
    <property type="gene ID" value="MELO3C031339.2"/>
</dbReference>
<organism evidence="1">
    <name type="scientific">Cucumis melo</name>
    <name type="common">Muskmelon</name>
    <dbReference type="NCBI Taxonomy" id="3656"/>
    <lineage>
        <taxon>Eukaryota</taxon>
        <taxon>Viridiplantae</taxon>
        <taxon>Streptophyta</taxon>
        <taxon>Embryophyta</taxon>
        <taxon>Tracheophyta</taxon>
        <taxon>Spermatophyta</taxon>
        <taxon>Magnoliopsida</taxon>
        <taxon>eudicotyledons</taxon>
        <taxon>Gunneridae</taxon>
        <taxon>Pentapetalae</taxon>
        <taxon>rosids</taxon>
        <taxon>fabids</taxon>
        <taxon>Cucurbitales</taxon>
        <taxon>Cucurbitaceae</taxon>
        <taxon>Benincaseae</taxon>
        <taxon>Cucumis</taxon>
    </lineage>
</organism>
<dbReference type="InterPro" id="IPR040321">
    <property type="entry name" value="SCD2-like"/>
</dbReference>
<evidence type="ECO:0000313" key="1">
    <source>
        <dbReference type="EnsemblPlants" id="MELO3C031339.2.1"/>
    </source>
</evidence>
<dbReference type="GO" id="GO:0000911">
    <property type="term" value="P:cytokinesis by cell plate formation"/>
    <property type="evidence" value="ECO:0007669"/>
    <property type="project" value="InterPro"/>
</dbReference>
<dbReference type="AlphaFoldDB" id="A0A9I9EBN0"/>
<dbReference type="PANTHER" id="PTHR31762">
    <property type="entry name" value="FAS-BINDING FACTOR-LIKE PROTEIN"/>
    <property type="match status" value="1"/>
</dbReference>
<name>A0A9I9EBN0_CUCME</name>
<proteinExistence type="predicted"/>
<protein>
    <submittedName>
        <fullName evidence="1">Uncharacterized protein</fullName>
    </submittedName>
</protein>
<dbReference type="PANTHER" id="PTHR31762:SF11">
    <property type="entry name" value="MYOSIN"/>
    <property type="match status" value="1"/>
</dbReference>